<dbReference type="InterPro" id="IPR046450">
    <property type="entry name" value="PA_dom_sf"/>
</dbReference>
<dbReference type="SUPFAM" id="SSF52025">
    <property type="entry name" value="PA domain"/>
    <property type="match status" value="1"/>
</dbReference>
<keyword evidence="3" id="KW-1185">Reference proteome</keyword>
<dbReference type="PANTHER" id="PTHR12147:SF26">
    <property type="entry name" value="PEPTIDASE M28 DOMAIN-CONTAINING PROTEIN"/>
    <property type="match status" value="1"/>
</dbReference>
<dbReference type="CDD" id="cd04820">
    <property type="entry name" value="PA_M28_1_1"/>
    <property type="match status" value="1"/>
</dbReference>
<organism evidence="2 3">
    <name type="scientific">Pleionea mediterranea</name>
    <dbReference type="NCBI Taxonomy" id="523701"/>
    <lineage>
        <taxon>Bacteria</taxon>
        <taxon>Pseudomonadati</taxon>
        <taxon>Pseudomonadota</taxon>
        <taxon>Gammaproteobacteria</taxon>
        <taxon>Oceanospirillales</taxon>
        <taxon>Pleioneaceae</taxon>
        <taxon>Pleionea</taxon>
    </lineage>
</organism>
<dbReference type="Pfam" id="PF04389">
    <property type="entry name" value="Peptidase_M28"/>
    <property type="match status" value="1"/>
</dbReference>
<dbReference type="AlphaFoldDB" id="A0A316FX65"/>
<dbReference type="GO" id="GO:0008235">
    <property type="term" value="F:metalloexopeptidase activity"/>
    <property type="evidence" value="ECO:0007669"/>
    <property type="project" value="InterPro"/>
</dbReference>
<reference evidence="2 3" key="1">
    <citation type="submission" date="2018-05" db="EMBL/GenBank/DDBJ databases">
        <title>Genomic Encyclopedia of Type Strains, Phase IV (KMG-IV): sequencing the most valuable type-strain genomes for metagenomic binning, comparative biology and taxonomic classification.</title>
        <authorList>
            <person name="Goeker M."/>
        </authorList>
    </citation>
    <scope>NUCLEOTIDE SEQUENCE [LARGE SCALE GENOMIC DNA]</scope>
    <source>
        <strain evidence="2 3">DSM 25350</strain>
    </source>
</reference>
<dbReference type="Gene3D" id="3.40.630.10">
    <property type="entry name" value="Zn peptidases"/>
    <property type="match status" value="1"/>
</dbReference>
<dbReference type="Gene3D" id="3.50.30.30">
    <property type="match status" value="1"/>
</dbReference>
<proteinExistence type="predicted"/>
<dbReference type="InterPro" id="IPR045175">
    <property type="entry name" value="M28_fam"/>
</dbReference>
<dbReference type="SUPFAM" id="SSF53187">
    <property type="entry name" value="Zn-dependent exopeptidases"/>
    <property type="match status" value="1"/>
</dbReference>
<evidence type="ECO:0000313" key="3">
    <source>
        <dbReference type="Proteomes" id="UP000245790"/>
    </source>
</evidence>
<sequence length="560" mass="61015">MMEKTVTPSRLFLMATALALTACQSEVEHKTATDAVANTPKPEVNVRPNAIKAHIDFLADDLLEGRDTGSKGYDIAANYVVSHFSQFDLKPAGDNGGYTQQVRFRQRLLKPDSAVLQLQTSNGEVNFSYPDEFITGGSSVATSQSINAPLVFVGHGISAPELNHDDYAQVDVTDKIVVLLTGKPGNLPSEEGAHFASRYQRAKAAAKHGAVGMIYLQTPEAEKRYSYQRMQKNVDKPSLNWLDEQGEPGNSIPQLKGGALLSMEASEKLMQSAPQGYQALVEMAESKQPLPTFALGFSATIASETEHDEITSANVAGIVEGTDPELKNEYVVYTAHLDHIGGHHTDGDSDHINNGALDNASGTAIMLETARLFAENPTKRSILFVAVTAEEKGLLGSDYYAQNPTVPVEQMVANVNLDMPLILYPIGDVIAFGAEHSTMGDFVQHAVEKIGLQLSPDPMPEQNIFVRSDHYSFVKQGVPSVFLVPGFKSLDESVNGGEIFKKFFAEHYHQPSDEATLPIDYQAGARFTKVNYLIGKEIANSASRPQWKEGDFFGDTFGKR</sequence>
<feature type="domain" description="Peptidase M28" evidence="1">
    <location>
        <begin position="314"/>
        <end position="529"/>
    </location>
</feature>
<gene>
    <name evidence="2" type="ORF">C8D97_104130</name>
</gene>
<dbReference type="Proteomes" id="UP000245790">
    <property type="component" value="Unassembled WGS sequence"/>
</dbReference>
<dbReference type="RefSeq" id="WP_210204873.1">
    <property type="nucleotide sequence ID" value="NZ_QGGU01000004.1"/>
</dbReference>
<evidence type="ECO:0000313" key="2">
    <source>
        <dbReference type="EMBL" id="PWK52912.1"/>
    </source>
</evidence>
<dbReference type="PANTHER" id="PTHR12147">
    <property type="entry name" value="METALLOPEPTIDASE M28 FAMILY MEMBER"/>
    <property type="match status" value="1"/>
</dbReference>
<comment type="caution">
    <text evidence="2">The sequence shown here is derived from an EMBL/GenBank/DDBJ whole genome shotgun (WGS) entry which is preliminary data.</text>
</comment>
<name>A0A316FX65_9GAMM</name>
<dbReference type="InterPro" id="IPR007484">
    <property type="entry name" value="Peptidase_M28"/>
</dbReference>
<dbReference type="EMBL" id="QGGU01000004">
    <property type="protein sequence ID" value="PWK52912.1"/>
    <property type="molecule type" value="Genomic_DNA"/>
</dbReference>
<accession>A0A316FX65</accession>
<evidence type="ECO:0000259" key="1">
    <source>
        <dbReference type="Pfam" id="PF04389"/>
    </source>
</evidence>
<protein>
    <submittedName>
        <fullName evidence="2">PA domain-containing protein</fullName>
    </submittedName>
</protein>
<dbReference type="GO" id="GO:0006508">
    <property type="term" value="P:proteolysis"/>
    <property type="evidence" value="ECO:0007669"/>
    <property type="project" value="InterPro"/>
</dbReference>
<dbReference type="PROSITE" id="PS51257">
    <property type="entry name" value="PROKAR_LIPOPROTEIN"/>
    <property type="match status" value="1"/>
</dbReference>